<keyword evidence="4" id="KW-0813">Transport</keyword>
<keyword evidence="6" id="KW-0653">Protein transport</keyword>
<reference evidence="9" key="1">
    <citation type="journal article" date="2020" name="Fungal Divers.">
        <title>Resolving the Mortierellaceae phylogeny through synthesis of multi-gene phylogenetics and phylogenomics.</title>
        <authorList>
            <person name="Vandepol N."/>
            <person name="Liber J."/>
            <person name="Desiro A."/>
            <person name="Na H."/>
            <person name="Kennedy M."/>
            <person name="Barry K."/>
            <person name="Grigoriev I.V."/>
            <person name="Miller A.N."/>
            <person name="O'Donnell K."/>
            <person name="Stajich J.E."/>
            <person name="Bonito G."/>
        </authorList>
    </citation>
    <scope>NUCLEOTIDE SEQUENCE</scope>
    <source>
        <strain evidence="9">BC1065</strain>
    </source>
</reference>
<dbReference type="EMBL" id="JAAAJB010000031">
    <property type="protein sequence ID" value="KAG0269206.1"/>
    <property type="molecule type" value="Genomic_DNA"/>
</dbReference>
<comment type="subcellular location">
    <subcellularLocation>
        <location evidence="2">Cytoplasm</location>
    </subcellularLocation>
    <subcellularLocation>
        <location evidence="1">Nucleus</location>
    </subcellularLocation>
</comment>
<evidence type="ECO:0000256" key="8">
    <source>
        <dbReference type="ARBA" id="ARBA00040444"/>
    </source>
</evidence>
<sequence length="1147" mass="128939">MMDYSTALVTIEKACAEAQHPATRLEAEKVLLEFKNSPNIVPVCQYILEHSKQPQVQFHAASGITGAIVREYGLYQKQDIRNLQNYLVAYNLNHPGLVFWVSKQIYQAIAVISKRGWLEDSPEEQDVVFNSIMQLLSMGEEEKKVGLSLASALVDEFSSRGKASSVGLTWEFHHKTKLSFEERHLRLIFEASLRILLDQLQDLIAHPGQDVSGKQKPLLGLSIHLADSILQWDFASTNQRVLAGTFEDPENDTGRIITYPASWRSVLVNGDVLSMFFKLFPLVQDDNIMTHRVRQCLIQLCGLHGEIFANEESIRHHISGVMKGLLELIATVAALSSDECLQADYTDNLISITEMIRQLLSYHSIQMMCSVEDTFGFLSQVAQLTVHCLSEASKLPEESESVMDAFDQLLVTWVKLVHDAQAGLTDRNSHAAQHASRLLHFFHGVSYNIVEKYIDTRLELAQFIVTMDEEDDGFADWETYNDQLISIAALARLDPHRTLIRLQTLLHERIEGLKSFLKTNQDGSMPTHLVYLQEHLHWLIVITGYVFTDDNRSETAMVPETLNELSAGQGADQDQVVDIFTKLMGLLDAVSLDPISPQAISCSPQVSLSLFWFLERWTKTFLMINPENYGKLSPNLVGAYADSARGGHGQAILEFLISKIRKNFIMWNADSDVLVQIIRVMTSFSLSSSARSALLKSDQFPPLIQFFIDHLSELPEVVHNSLIQSLAGIISYSPSEQMSAHYFSLISGTIESRFRNVQQNIHNSSQYQDAKVVEQVMNSLEMFDGLALAASDANTPLIFAFCSQYFESFVQLVQIYHSFPEVQILVLRLFTDMTKHFELATLSIDHVNYYHTCLMNLLQTFSAANLGVKRATAWEEADDEPYQDVSIVLELLLNVLEVFGVDQMLRQSPNSILPSTVVFSGVNILLPMIKENMLKIPRLCTAYIKLISKLVESYPARLIELPPELLSNLMMSLEFGMDNNVIEVAHMTYQAITAMALYAHNAAKGASAGTATIHNGGSNNSNAHLTALQPHLDRFLKLTFEHLLFKPFEIELVDVAGSCALALVCARHESYGQLIQELLAASETPLTPELQERLSSSFMHLQEAFPSQEHVLASNQAMTMRDVAMTAHRREVFMRFLMGVRGVLRVK</sequence>
<dbReference type="GO" id="GO:0006611">
    <property type="term" value="P:protein export from nucleus"/>
    <property type="evidence" value="ECO:0007669"/>
    <property type="project" value="TreeGrafter"/>
</dbReference>
<dbReference type="Gene3D" id="1.25.10.10">
    <property type="entry name" value="Leucine-rich Repeat Variant"/>
    <property type="match status" value="2"/>
</dbReference>
<organism evidence="9 10">
    <name type="scientific">Actinomortierella ambigua</name>
    <dbReference type="NCBI Taxonomy" id="1343610"/>
    <lineage>
        <taxon>Eukaryota</taxon>
        <taxon>Fungi</taxon>
        <taxon>Fungi incertae sedis</taxon>
        <taxon>Mucoromycota</taxon>
        <taxon>Mortierellomycotina</taxon>
        <taxon>Mortierellomycetes</taxon>
        <taxon>Mortierellales</taxon>
        <taxon>Mortierellaceae</taxon>
        <taxon>Actinomortierella</taxon>
    </lineage>
</organism>
<dbReference type="SUPFAM" id="SSF48371">
    <property type="entry name" value="ARM repeat"/>
    <property type="match status" value="1"/>
</dbReference>
<evidence type="ECO:0000313" key="9">
    <source>
        <dbReference type="EMBL" id="KAG0269206.1"/>
    </source>
</evidence>
<protein>
    <recommendedName>
        <fullName evidence="8">Exportin-4</fullName>
    </recommendedName>
</protein>
<evidence type="ECO:0000256" key="6">
    <source>
        <dbReference type="ARBA" id="ARBA00022927"/>
    </source>
</evidence>
<keyword evidence="7" id="KW-0539">Nucleus</keyword>
<dbReference type="GO" id="GO:0005643">
    <property type="term" value="C:nuclear pore"/>
    <property type="evidence" value="ECO:0007669"/>
    <property type="project" value="TreeGrafter"/>
</dbReference>
<dbReference type="Proteomes" id="UP000807716">
    <property type="component" value="Unassembled WGS sequence"/>
</dbReference>
<accession>A0A9P6QK53</accession>
<evidence type="ECO:0000256" key="1">
    <source>
        <dbReference type="ARBA" id="ARBA00004123"/>
    </source>
</evidence>
<dbReference type="PANTHER" id="PTHR12596:SF1">
    <property type="entry name" value="EXPORTIN-4"/>
    <property type="match status" value="1"/>
</dbReference>
<dbReference type="PANTHER" id="PTHR12596">
    <property type="entry name" value="EXPORTIN 4,7-RELATED"/>
    <property type="match status" value="1"/>
</dbReference>
<keyword evidence="10" id="KW-1185">Reference proteome</keyword>
<evidence type="ECO:0000256" key="3">
    <source>
        <dbReference type="ARBA" id="ARBA00009466"/>
    </source>
</evidence>
<evidence type="ECO:0000256" key="2">
    <source>
        <dbReference type="ARBA" id="ARBA00004496"/>
    </source>
</evidence>
<dbReference type="AlphaFoldDB" id="A0A9P6QK53"/>
<dbReference type="InterPro" id="IPR044189">
    <property type="entry name" value="XPO4/7-like"/>
</dbReference>
<evidence type="ECO:0000256" key="4">
    <source>
        <dbReference type="ARBA" id="ARBA00022448"/>
    </source>
</evidence>
<evidence type="ECO:0000313" key="10">
    <source>
        <dbReference type="Proteomes" id="UP000807716"/>
    </source>
</evidence>
<name>A0A9P6QK53_9FUNG</name>
<comment type="caution">
    <text evidence="9">The sequence shown here is derived from an EMBL/GenBank/DDBJ whole genome shotgun (WGS) entry which is preliminary data.</text>
</comment>
<keyword evidence="5" id="KW-0963">Cytoplasm</keyword>
<dbReference type="GO" id="GO:0005049">
    <property type="term" value="F:nuclear export signal receptor activity"/>
    <property type="evidence" value="ECO:0007669"/>
    <property type="project" value="InterPro"/>
</dbReference>
<gene>
    <name evidence="9" type="primary">XPO4</name>
    <name evidence="9" type="ORF">DFQ27_004446</name>
</gene>
<evidence type="ECO:0000256" key="5">
    <source>
        <dbReference type="ARBA" id="ARBA00022490"/>
    </source>
</evidence>
<comment type="similarity">
    <text evidence="3">Belongs to the exportin family.</text>
</comment>
<proteinExistence type="inferred from homology"/>
<dbReference type="InterPro" id="IPR016024">
    <property type="entry name" value="ARM-type_fold"/>
</dbReference>
<evidence type="ECO:0000256" key="7">
    <source>
        <dbReference type="ARBA" id="ARBA00023242"/>
    </source>
</evidence>
<dbReference type="GO" id="GO:0005737">
    <property type="term" value="C:cytoplasm"/>
    <property type="evidence" value="ECO:0007669"/>
    <property type="project" value="UniProtKB-SubCell"/>
</dbReference>
<dbReference type="InterPro" id="IPR011989">
    <property type="entry name" value="ARM-like"/>
</dbReference>
<dbReference type="OrthoDB" id="5548448at2759"/>